<keyword evidence="3 8" id="KW-0479">Metal-binding</keyword>
<keyword evidence="10" id="KW-1185">Reference proteome</keyword>
<dbReference type="FunFam" id="1.10.630.10:FF:000018">
    <property type="entry name" value="Cytochrome P450 monooxygenase"/>
    <property type="match status" value="1"/>
</dbReference>
<dbReference type="CDD" id="cd20625">
    <property type="entry name" value="CYP164-like"/>
    <property type="match status" value="1"/>
</dbReference>
<dbReference type="InterPro" id="IPR017972">
    <property type="entry name" value="Cyt_P450_CS"/>
</dbReference>
<evidence type="ECO:0000256" key="8">
    <source>
        <dbReference type="RuleBase" id="RU000461"/>
    </source>
</evidence>
<dbReference type="InterPro" id="IPR036396">
    <property type="entry name" value="Cyt_P450_sf"/>
</dbReference>
<dbReference type="Pfam" id="PF00067">
    <property type="entry name" value="p450"/>
    <property type="match status" value="2"/>
</dbReference>
<dbReference type="GO" id="GO:0006707">
    <property type="term" value="P:cholesterol catabolic process"/>
    <property type="evidence" value="ECO:0007669"/>
    <property type="project" value="TreeGrafter"/>
</dbReference>
<dbReference type="SUPFAM" id="SSF48264">
    <property type="entry name" value="Cytochrome P450"/>
    <property type="match status" value="1"/>
</dbReference>
<dbReference type="InterPro" id="IPR002397">
    <property type="entry name" value="Cyt_P450_B"/>
</dbReference>
<keyword evidence="2 8" id="KW-0349">Heme</keyword>
<reference evidence="10" key="1">
    <citation type="submission" date="2017-03" db="EMBL/GenBank/DDBJ databases">
        <authorList>
            <person name="Rodrigo-Torres L."/>
            <person name="Arahal R.D."/>
            <person name="Lucena T."/>
        </authorList>
    </citation>
    <scope>NUCLEOTIDE SEQUENCE [LARGE SCALE GENOMIC DNA]</scope>
    <source>
        <strain evidence="10">CECT 8411</strain>
    </source>
</reference>
<dbReference type="AlphaFoldDB" id="A0A1X7A4C5"/>
<dbReference type="Gene3D" id="1.10.630.10">
    <property type="entry name" value="Cytochrome P450"/>
    <property type="match status" value="1"/>
</dbReference>
<keyword evidence="5 8" id="KW-0408">Iron</keyword>
<name>A0A1X7A4C5_9RHOB</name>
<keyword evidence="4 8" id="KW-0560">Oxidoreductase</keyword>
<proteinExistence type="inferred from homology"/>
<accession>A0A1X7A4C5</accession>
<dbReference type="GO" id="GO:0036199">
    <property type="term" value="F:cholest-4-en-3-one 26-monooxygenase activity"/>
    <property type="evidence" value="ECO:0007669"/>
    <property type="project" value="TreeGrafter"/>
</dbReference>
<dbReference type="EC" id="1.14.15.12" evidence="9"/>
<evidence type="ECO:0000256" key="1">
    <source>
        <dbReference type="ARBA" id="ARBA00010617"/>
    </source>
</evidence>
<evidence type="ECO:0000256" key="4">
    <source>
        <dbReference type="ARBA" id="ARBA00023002"/>
    </source>
</evidence>
<evidence type="ECO:0000256" key="7">
    <source>
        <dbReference type="ARBA" id="ARBA00043906"/>
    </source>
</evidence>
<sequence length="399" mass="44986">MASLRRMKTVIQSPVDPGFMQNPYPFYDTARAEGDLVYWEDYKKTAAVSHRAVQALLKDRRFGREVPNELHRPGPDHLSPWLKVEAHSLLEAESPRHTRLRALVMRAFTSRAIAALEPSIHDLSHALIDDFPDTPFDLLDAFCTQIPVITICRLLGVPAEMSPNLLRWSHAMVAMYQASRTRETEDAAAMAAQDFTAFLGDYIEQRRTDPQDDLITRLIAAEEDGEKLSRDELVATCVLLLNAGHEATVHSLGNGVKTVLQLGLGAQIFAPDQIDGTVEEILRYDPPLHMFTRYAYEDVEIFDHSFKRGDEVALLLGAANRDAAVWKDPHRFDPTRHIVTNTSFGGGLHFCVGAPLARLEMRIALIALFRRWPTLHLSEAPEYSNTYHFHGLTRLMVQV</sequence>
<organism evidence="9 10">
    <name type="scientific">Ruegeria meonggei</name>
    <dbReference type="NCBI Taxonomy" id="1446476"/>
    <lineage>
        <taxon>Bacteria</taxon>
        <taxon>Pseudomonadati</taxon>
        <taxon>Pseudomonadota</taxon>
        <taxon>Alphaproteobacteria</taxon>
        <taxon>Rhodobacterales</taxon>
        <taxon>Roseobacteraceae</taxon>
        <taxon>Ruegeria</taxon>
    </lineage>
</organism>
<dbReference type="InterPro" id="IPR001128">
    <property type="entry name" value="Cyt_P450"/>
</dbReference>
<comment type="similarity">
    <text evidence="1 8">Belongs to the cytochrome P450 family.</text>
</comment>
<evidence type="ECO:0000313" key="9">
    <source>
        <dbReference type="EMBL" id="SLN68370.1"/>
    </source>
</evidence>
<gene>
    <name evidence="9" type="primary">bioI</name>
    <name evidence="9" type="ORF">RUM8411_03450</name>
</gene>
<dbReference type="PRINTS" id="PR00359">
    <property type="entry name" value="BP450"/>
</dbReference>
<dbReference type="Proteomes" id="UP000193778">
    <property type="component" value="Unassembled WGS sequence"/>
</dbReference>
<evidence type="ECO:0000313" key="10">
    <source>
        <dbReference type="Proteomes" id="UP000193778"/>
    </source>
</evidence>
<keyword evidence="6 8" id="KW-0503">Monooxygenase</keyword>
<comment type="function">
    <text evidence="7">Cytochromes P450 are a group of heme-thiolate monooxygenases. They oxidize a variety of structurally unrelated compounds, including steroids, fatty acids, and xenobiotics.</text>
</comment>
<dbReference type="GO" id="GO:0020037">
    <property type="term" value="F:heme binding"/>
    <property type="evidence" value="ECO:0007669"/>
    <property type="project" value="InterPro"/>
</dbReference>
<dbReference type="GO" id="GO:0005506">
    <property type="term" value="F:iron ion binding"/>
    <property type="evidence" value="ECO:0007669"/>
    <property type="project" value="InterPro"/>
</dbReference>
<evidence type="ECO:0000256" key="6">
    <source>
        <dbReference type="ARBA" id="ARBA00023033"/>
    </source>
</evidence>
<protein>
    <submittedName>
        <fullName evidence="9">Biotin biosynthesis cytochrome P450</fullName>
        <ecNumber evidence="9">1.14.15.12</ecNumber>
    </submittedName>
</protein>
<dbReference type="PROSITE" id="PS00086">
    <property type="entry name" value="CYTOCHROME_P450"/>
    <property type="match status" value="1"/>
</dbReference>
<evidence type="ECO:0000256" key="3">
    <source>
        <dbReference type="ARBA" id="ARBA00022723"/>
    </source>
</evidence>
<dbReference type="PANTHER" id="PTHR46696">
    <property type="entry name" value="P450, PUTATIVE (EUROFUNG)-RELATED"/>
    <property type="match status" value="1"/>
</dbReference>
<evidence type="ECO:0000256" key="5">
    <source>
        <dbReference type="ARBA" id="ARBA00023004"/>
    </source>
</evidence>
<dbReference type="PANTHER" id="PTHR46696:SF4">
    <property type="entry name" value="BIOTIN BIOSYNTHESIS CYTOCHROME P450"/>
    <property type="match status" value="1"/>
</dbReference>
<evidence type="ECO:0000256" key="2">
    <source>
        <dbReference type="ARBA" id="ARBA00022617"/>
    </source>
</evidence>
<dbReference type="GO" id="GO:0008395">
    <property type="term" value="F:steroid hydroxylase activity"/>
    <property type="evidence" value="ECO:0007669"/>
    <property type="project" value="TreeGrafter"/>
</dbReference>
<dbReference type="EMBL" id="FWFP01000011">
    <property type="protein sequence ID" value="SLN68370.1"/>
    <property type="molecule type" value="Genomic_DNA"/>
</dbReference>